<reference evidence="1 2" key="1">
    <citation type="journal article" date="2015" name="Nature">
        <title>rRNA introns, odd ribosomes, and small enigmatic genomes across a large radiation of phyla.</title>
        <authorList>
            <person name="Brown C.T."/>
            <person name="Hug L.A."/>
            <person name="Thomas B.C."/>
            <person name="Sharon I."/>
            <person name="Castelle C.J."/>
            <person name="Singh A."/>
            <person name="Wilkins M.J."/>
            <person name="Williams K.H."/>
            <person name="Banfield J.F."/>
        </authorList>
    </citation>
    <scope>NUCLEOTIDE SEQUENCE [LARGE SCALE GENOMIC DNA]</scope>
</reference>
<dbReference type="Proteomes" id="UP000034627">
    <property type="component" value="Unassembled WGS sequence"/>
</dbReference>
<protein>
    <submittedName>
        <fullName evidence="1">Uncharacterized protein</fullName>
    </submittedName>
</protein>
<evidence type="ECO:0000313" key="1">
    <source>
        <dbReference type="EMBL" id="KKR54830.1"/>
    </source>
</evidence>
<evidence type="ECO:0000313" key="2">
    <source>
        <dbReference type="Proteomes" id="UP000034627"/>
    </source>
</evidence>
<comment type="caution">
    <text evidence="1">The sequence shown here is derived from an EMBL/GenBank/DDBJ whole genome shotgun (WGS) entry which is preliminary data.</text>
</comment>
<sequence>MKNQIGTLLGFVILTAALTAVSFVGLNKFASLREIEIENEARFQCAESSRYQVTGADNVIVWYPVSDLYSKCLQEKGIK</sequence>
<dbReference type="EMBL" id="LBYR01000031">
    <property type="protein sequence ID" value="KKR54830.1"/>
    <property type="molecule type" value="Genomic_DNA"/>
</dbReference>
<organism evidence="1 2">
    <name type="scientific">Candidatus Woesebacteria bacterium GW2011_GWF1_40_24</name>
    <dbReference type="NCBI Taxonomy" id="1618601"/>
    <lineage>
        <taxon>Bacteria</taxon>
        <taxon>Candidatus Woeseibacteriota</taxon>
    </lineage>
</organism>
<gene>
    <name evidence="1" type="ORF">UT93_C0031G0002</name>
</gene>
<accession>A0A0G0U5V6</accession>
<dbReference type="AlphaFoldDB" id="A0A0G0U5V6"/>
<name>A0A0G0U5V6_9BACT</name>
<proteinExistence type="predicted"/>